<dbReference type="GO" id="GO:0000160">
    <property type="term" value="P:phosphorelay signal transduction system"/>
    <property type="evidence" value="ECO:0007669"/>
    <property type="project" value="UniProtKB-KW"/>
</dbReference>
<evidence type="ECO:0000256" key="4">
    <source>
        <dbReference type="PROSITE-ProRule" id="PRU01091"/>
    </source>
</evidence>
<accession>A0A2P2GRA9</accession>
<dbReference type="SMART" id="SM00862">
    <property type="entry name" value="Trans_reg_C"/>
    <property type="match status" value="1"/>
</dbReference>
<dbReference type="SUPFAM" id="SSF46894">
    <property type="entry name" value="C-terminal effector domain of the bipartite response regulators"/>
    <property type="match status" value="1"/>
</dbReference>
<sequence length="1038" mass="107592">MKFALLGPLRAWYRDQELDLGRPQQRALLAVLLDASGRAVAHDVLAEGVWGGGAGPADPRKALQLLVYRLRSAFRPHLDESPIVRVGDGYALRAPGAWVDRGEWRRLLGEAERAGAAAGSVERVAGAAAGSVERVAGAAAGSVERVAGAADGSVERVAGAPAGPCEPVGSALMGSVEPVGSSLAGSARVRELLRAALGLWVGEPLAGVGGPHAEAVRARLGEERLGVLERRLELDVELADRAELTAEAAALCLEHPGRPRLVAVLMRALHRAGRTAEALAVFEDARGDLPPGDRGPDSPAGLQLRILRDDPALLPAPAAQPGPAWQAPRQLPADLPDFTGRGGAVDELAERLAGAGGRAVVVSALDGMGGVGKTSLAVHAARRAAGRFPDGQLFADLRGADRAPREPAAVLAEFLRALGVAAEEVPPGTAERSACYRSALTGRRVLVVLDNAAGPEQVEPLLPGSADCAVLVTSRTRLPGLAGAHHLRIDPLPAAEAAELFTRIAGAERTAAEPGRVEEIVGACGRLPLAVRIAASRLAADPGLSLAALAEGLRDERRLAALDDGERAVEATFALSYHRLVPEAARAFRLLSLPDAPEIALPCAAALLDRTEAEADELLEGLVDLNLLQSPGFGRYGFHDLVRAYARDRAAEEETGAGRTAAAGRLLDFCLATARNADTAARSVDPAEQSLLGTPVTRPGRALATGPDAVRWMREQAAVHAAAVALACADEALPLAQAAELVDKMGSVLFERTQTSVIAALADQVAEAAEARDAHGPQALARYVRGNMLWHVNRYEESRAEIARAVTLCGDGDGDGDTGTGAAARVRAKALLTLAGNARIHGRHAEAAEHAGRAAAAFRELGAERAEGSALGEFAFNAAHTGRLDEARRAAERGARLMSGTGPVSAATGRYYLARVLRLCGDPEGALGHALGAREEFARLQVAVFEAAAGDLAARLHAESGRAALAAEAAEAVLPLARKTSAALEAALLHTLGSSLAVLGRPSQARACLQDAAEVYGRLGITEEEAAVRALLGGLPER</sequence>
<dbReference type="Gene3D" id="1.10.10.10">
    <property type="entry name" value="Winged helix-like DNA-binding domain superfamily/Winged helix DNA-binding domain"/>
    <property type="match status" value="1"/>
</dbReference>
<keyword evidence="2" id="KW-0902">Two-component regulatory system</keyword>
<dbReference type="Gene3D" id="1.25.40.10">
    <property type="entry name" value="Tetratricopeptide repeat domain"/>
    <property type="match status" value="2"/>
</dbReference>
<evidence type="ECO:0000256" key="3">
    <source>
        <dbReference type="ARBA" id="ARBA00023125"/>
    </source>
</evidence>
<dbReference type="SUPFAM" id="SSF48452">
    <property type="entry name" value="TPR-like"/>
    <property type="match status" value="2"/>
</dbReference>
<keyword evidence="7" id="KW-1185">Reference proteome</keyword>
<evidence type="ECO:0000259" key="5">
    <source>
        <dbReference type="PROSITE" id="PS51755"/>
    </source>
</evidence>
<protein>
    <recommendedName>
        <fullName evidence="5">OmpR/PhoB-type domain-containing protein</fullName>
    </recommendedName>
</protein>
<evidence type="ECO:0000256" key="2">
    <source>
        <dbReference type="ARBA" id="ARBA00023012"/>
    </source>
</evidence>
<evidence type="ECO:0000313" key="7">
    <source>
        <dbReference type="Proteomes" id="UP000265325"/>
    </source>
</evidence>
<dbReference type="InterPro" id="IPR005158">
    <property type="entry name" value="BTAD"/>
</dbReference>
<dbReference type="PROSITE" id="PS51755">
    <property type="entry name" value="OMPR_PHOB"/>
    <property type="match status" value="1"/>
</dbReference>
<reference evidence="6 7" key="1">
    <citation type="submission" date="2015-05" db="EMBL/GenBank/DDBJ databases">
        <title>Draft Genome assembly of Streptomyces showdoensis.</title>
        <authorList>
            <person name="Thapa K.K."/>
            <person name="Metsa-Ketela M."/>
        </authorList>
    </citation>
    <scope>NUCLEOTIDE SEQUENCE [LARGE SCALE GENOMIC DNA]</scope>
    <source>
        <strain evidence="6 7">ATCC 15227</strain>
    </source>
</reference>
<evidence type="ECO:0000313" key="6">
    <source>
        <dbReference type="EMBL" id="KKZ74028.1"/>
    </source>
</evidence>
<dbReference type="InterPro" id="IPR016032">
    <property type="entry name" value="Sig_transdc_resp-reg_C-effctor"/>
</dbReference>
<evidence type="ECO:0000256" key="1">
    <source>
        <dbReference type="ARBA" id="ARBA00005820"/>
    </source>
</evidence>
<feature type="domain" description="OmpR/PhoB-type" evidence="5">
    <location>
        <begin position="1"/>
        <end position="94"/>
    </location>
</feature>
<organism evidence="6 7">
    <name type="scientific">Streptomyces showdoensis</name>
    <dbReference type="NCBI Taxonomy" id="68268"/>
    <lineage>
        <taxon>Bacteria</taxon>
        <taxon>Bacillati</taxon>
        <taxon>Actinomycetota</taxon>
        <taxon>Actinomycetes</taxon>
        <taxon>Kitasatosporales</taxon>
        <taxon>Streptomycetaceae</taxon>
        <taxon>Streptomyces</taxon>
    </lineage>
</organism>
<gene>
    <name evidence="6" type="ORF">VO63_10360</name>
</gene>
<dbReference type="GO" id="GO:0043531">
    <property type="term" value="F:ADP binding"/>
    <property type="evidence" value="ECO:0007669"/>
    <property type="project" value="InterPro"/>
</dbReference>
<proteinExistence type="inferred from homology"/>
<dbReference type="SMART" id="SM01043">
    <property type="entry name" value="BTAD"/>
    <property type="match status" value="1"/>
</dbReference>
<comment type="similarity">
    <text evidence="1">Belongs to the AfsR/DnrI/RedD regulatory family.</text>
</comment>
<feature type="DNA-binding region" description="OmpR/PhoB-type" evidence="4">
    <location>
        <begin position="1"/>
        <end position="94"/>
    </location>
</feature>
<dbReference type="Proteomes" id="UP000265325">
    <property type="component" value="Unassembled WGS sequence"/>
</dbReference>
<dbReference type="SUPFAM" id="SSF52540">
    <property type="entry name" value="P-loop containing nucleoside triphosphate hydrolases"/>
    <property type="match status" value="1"/>
</dbReference>
<name>A0A2P2GRA9_STREW</name>
<dbReference type="PANTHER" id="PTHR47691">
    <property type="entry name" value="REGULATOR-RELATED"/>
    <property type="match status" value="1"/>
</dbReference>
<dbReference type="InterPro" id="IPR001867">
    <property type="entry name" value="OmpR/PhoB-type_DNA-bd"/>
</dbReference>
<dbReference type="GO" id="GO:0003677">
    <property type="term" value="F:DNA binding"/>
    <property type="evidence" value="ECO:0007669"/>
    <property type="project" value="UniProtKB-UniRule"/>
</dbReference>
<dbReference type="AlphaFoldDB" id="A0A2P2GRA9"/>
<comment type="caution">
    <text evidence="6">The sequence shown here is derived from an EMBL/GenBank/DDBJ whole genome shotgun (WGS) entry which is preliminary data.</text>
</comment>
<dbReference type="InterPro" id="IPR036388">
    <property type="entry name" value="WH-like_DNA-bd_sf"/>
</dbReference>
<dbReference type="PRINTS" id="PR00364">
    <property type="entry name" value="DISEASERSIST"/>
</dbReference>
<dbReference type="GO" id="GO:0006355">
    <property type="term" value="P:regulation of DNA-templated transcription"/>
    <property type="evidence" value="ECO:0007669"/>
    <property type="project" value="InterPro"/>
</dbReference>
<dbReference type="Pfam" id="PF00931">
    <property type="entry name" value="NB-ARC"/>
    <property type="match status" value="1"/>
</dbReference>
<dbReference type="PANTHER" id="PTHR47691:SF3">
    <property type="entry name" value="HTH-TYPE TRANSCRIPTIONAL REGULATOR RV0890C-RELATED"/>
    <property type="match status" value="1"/>
</dbReference>
<dbReference type="Pfam" id="PF03704">
    <property type="entry name" value="BTAD"/>
    <property type="match status" value="1"/>
</dbReference>
<dbReference type="Gene3D" id="3.40.50.300">
    <property type="entry name" value="P-loop containing nucleotide triphosphate hydrolases"/>
    <property type="match status" value="1"/>
</dbReference>
<dbReference type="InterPro" id="IPR027417">
    <property type="entry name" value="P-loop_NTPase"/>
</dbReference>
<dbReference type="InterPro" id="IPR011990">
    <property type="entry name" value="TPR-like_helical_dom_sf"/>
</dbReference>
<dbReference type="EMBL" id="LAQS01000012">
    <property type="protein sequence ID" value="KKZ74028.1"/>
    <property type="molecule type" value="Genomic_DNA"/>
</dbReference>
<keyword evidence="3 4" id="KW-0238">DNA-binding</keyword>
<dbReference type="InterPro" id="IPR002182">
    <property type="entry name" value="NB-ARC"/>
</dbReference>